<organism evidence="2 3">
    <name type="scientific">Streptomyces katrae</name>
    <dbReference type="NCBI Taxonomy" id="68223"/>
    <lineage>
        <taxon>Bacteria</taxon>
        <taxon>Bacillati</taxon>
        <taxon>Actinomycetota</taxon>
        <taxon>Actinomycetes</taxon>
        <taxon>Kitasatosporales</taxon>
        <taxon>Streptomycetaceae</taxon>
        <taxon>Streptomyces</taxon>
    </lineage>
</organism>
<accession>A0ABT7GM59</accession>
<protein>
    <submittedName>
        <fullName evidence="2">Uncharacterized protein</fullName>
    </submittedName>
</protein>
<proteinExistence type="predicted"/>
<dbReference type="Proteomes" id="UP001223390">
    <property type="component" value="Unassembled WGS sequence"/>
</dbReference>
<comment type="caution">
    <text evidence="2">The sequence shown here is derived from an EMBL/GenBank/DDBJ whole genome shotgun (WGS) entry which is preliminary data.</text>
</comment>
<sequence length="191" mass="20259">MARPTPLDYAKTLRAAAQSLEQHHARVRDTRLEPGLVAQLQLGPLLRSTFSLAETLMDELTAMSTSTAFTSTTGSRQSLTTLAAALASITDAAAELGFALGENAHPGKAQGTPDPDDDTVWTALCDQARPRMNEHLHNAAHQLELASISCHYIAGAIERRNAPTQRRTSQAPAPAHAYPANAAGSGAARTR</sequence>
<feature type="region of interest" description="Disordered" evidence="1">
    <location>
        <begin position="162"/>
        <end position="191"/>
    </location>
</feature>
<feature type="compositionally biased region" description="Low complexity" evidence="1">
    <location>
        <begin position="171"/>
        <end position="191"/>
    </location>
</feature>
<dbReference type="RefSeq" id="WP_285340295.1">
    <property type="nucleotide sequence ID" value="NZ_JASITI010000001.1"/>
</dbReference>
<reference evidence="2 3" key="1">
    <citation type="submission" date="2023-05" db="EMBL/GenBank/DDBJ databases">
        <title>Sequencing and Assembly of Streptomyces sp. NP73.</title>
        <authorList>
            <person name="Konwar A.N."/>
            <person name="Saikia K."/>
            <person name="Thakur D."/>
        </authorList>
    </citation>
    <scope>NUCLEOTIDE SEQUENCE [LARGE SCALE GENOMIC DNA]</scope>
    <source>
        <strain evidence="2 3">NP73</strain>
    </source>
</reference>
<evidence type="ECO:0000313" key="2">
    <source>
        <dbReference type="EMBL" id="MDK9494416.1"/>
    </source>
</evidence>
<name>A0ABT7GM59_9ACTN</name>
<keyword evidence="3" id="KW-1185">Reference proteome</keyword>
<dbReference type="EMBL" id="JASITI010000001">
    <property type="protein sequence ID" value="MDK9494416.1"/>
    <property type="molecule type" value="Genomic_DNA"/>
</dbReference>
<gene>
    <name evidence="2" type="ORF">QEZ40_000288</name>
</gene>
<evidence type="ECO:0000256" key="1">
    <source>
        <dbReference type="SAM" id="MobiDB-lite"/>
    </source>
</evidence>
<evidence type="ECO:0000313" key="3">
    <source>
        <dbReference type="Proteomes" id="UP001223390"/>
    </source>
</evidence>